<evidence type="ECO:0000313" key="2">
    <source>
        <dbReference type="EMBL" id="CAL1601397.1"/>
    </source>
</evidence>
<dbReference type="EMBL" id="OZ035825">
    <property type="protein sequence ID" value="CAL1601397.1"/>
    <property type="molecule type" value="Genomic_DNA"/>
</dbReference>
<feature type="region of interest" description="Disordered" evidence="1">
    <location>
        <begin position="1"/>
        <end position="49"/>
    </location>
</feature>
<evidence type="ECO:0000313" key="3">
    <source>
        <dbReference type="Proteomes" id="UP001497482"/>
    </source>
</evidence>
<evidence type="ECO:0000256" key="1">
    <source>
        <dbReference type="SAM" id="MobiDB-lite"/>
    </source>
</evidence>
<proteinExistence type="predicted"/>
<organism evidence="2 3">
    <name type="scientific">Knipowitschia caucasica</name>
    <name type="common">Caucasian dwarf goby</name>
    <name type="synonym">Pomatoschistus caucasicus</name>
    <dbReference type="NCBI Taxonomy" id="637954"/>
    <lineage>
        <taxon>Eukaryota</taxon>
        <taxon>Metazoa</taxon>
        <taxon>Chordata</taxon>
        <taxon>Craniata</taxon>
        <taxon>Vertebrata</taxon>
        <taxon>Euteleostomi</taxon>
        <taxon>Actinopterygii</taxon>
        <taxon>Neopterygii</taxon>
        <taxon>Teleostei</taxon>
        <taxon>Neoteleostei</taxon>
        <taxon>Acanthomorphata</taxon>
        <taxon>Gobiaria</taxon>
        <taxon>Gobiiformes</taxon>
        <taxon>Gobioidei</taxon>
        <taxon>Gobiidae</taxon>
        <taxon>Gobiinae</taxon>
        <taxon>Knipowitschia</taxon>
    </lineage>
</organism>
<sequence length="88" mass="9180">MFTEPTSRSYWPSGSTHPAGSSCGAKSSSSSSSRPRPRHRAAAVLRRGHRGGCANKRTCAWSLESALLSKAAVVPPVFGPSEPQTGAL</sequence>
<feature type="compositionally biased region" description="Basic residues" evidence="1">
    <location>
        <begin position="35"/>
        <end position="49"/>
    </location>
</feature>
<feature type="compositionally biased region" description="Low complexity" evidence="1">
    <location>
        <begin position="18"/>
        <end position="34"/>
    </location>
</feature>
<keyword evidence="3" id="KW-1185">Reference proteome</keyword>
<name>A0AAV2LG88_KNICA</name>
<protein>
    <submittedName>
        <fullName evidence="2">Uncharacterized protein</fullName>
    </submittedName>
</protein>
<dbReference type="Proteomes" id="UP001497482">
    <property type="component" value="Chromosome 3"/>
</dbReference>
<accession>A0AAV2LG88</accession>
<reference evidence="2 3" key="1">
    <citation type="submission" date="2024-04" db="EMBL/GenBank/DDBJ databases">
        <authorList>
            <person name="Waldvogel A.-M."/>
            <person name="Schoenle A."/>
        </authorList>
    </citation>
    <scope>NUCLEOTIDE SEQUENCE [LARGE SCALE GENOMIC DNA]</scope>
</reference>
<feature type="compositionally biased region" description="Polar residues" evidence="1">
    <location>
        <begin position="1"/>
        <end position="16"/>
    </location>
</feature>
<dbReference type="AlphaFoldDB" id="A0AAV2LG88"/>
<gene>
    <name evidence="2" type="ORF">KC01_LOCUS29378</name>
</gene>